<dbReference type="EMBL" id="PRDW01000013">
    <property type="protein sequence ID" value="PPB82802.1"/>
    <property type="molecule type" value="Genomic_DNA"/>
</dbReference>
<evidence type="ECO:0000313" key="2">
    <source>
        <dbReference type="Proteomes" id="UP000243096"/>
    </source>
</evidence>
<proteinExistence type="predicted"/>
<protein>
    <submittedName>
        <fullName evidence="1">Uncharacterized protein</fullName>
    </submittedName>
</protein>
<accession>A0A2P5K7W9</accession>
<keyword evidence="2" id="KW-1185">Reference proteome</keyword>
<dbReference type="RefSeq" id="WP_104078206.1">
    <property type="nucleotide sequence ID" value="NZ_CP062178.1"/>
</dbReference>
<dbReference type="Proteomes" id="UP000243096">
    <property type="component" value="Unassembled WGS sequence"/>
</dbReference>
<name>A0A2P5K7W9_9BURK</name>
<gene>
    <name evidence="1" type="ORF">B0O95_11375</name>
</gene>
<reference evidence="1 2" key="1">
    <citation type="submission" date="2018-01" db="EMBL/GenBank/DDBJ databases">
        <title>Genomic Encyclopedia of Type Strains, Phase III (KMG-III): the genomes of soil and plant-associated and newly described type strains.</title>
        <authorList>
            <person name="Whitman W."/>
        </authorList>
    </citation>
    <scope>NUCLEOTIDE SEQUENCE [LARGE SCALE GENOMIC DNA]</scope>
    <source>
        <strain evidence="1 2">HKI456</strain>
    </source>
</reference>
<organism evidence="1 2">
    <name type="scientific">Mycetohabitans endofungorum</name>
    <dbReference type="NCBI Taxonomy" id="417203"/>
    <lineage>
        <taxon>Bacteria</taxon>
        <taxon>Pseudomonadati</taxon>
        <taxon>Pseudomonadota</taxon>
        <taxon>Betaproteobacteria</taxon>
        <taxon>Burkholderiales</taxon>
        <taxon>Burkholderiaceae</taxon>
        <taxon>Mycetohabitans</taxon>
    </lineage>
</organism>
<comment type="caution">
    <text evidence="1">The sequence shown here is derived from an EMBL/GenBank/DDBJ whole genome shotgun (WGS) entry which is preliminary data.</text>
</comment>
<dbReference type="OrthoDB" id="9803968at2"/>
<sequence>MTQASSHTKPSICVTAREASAPSLQFTLLRERCFAPFFCAQFLEMGTFVAAVRAVTALA</sequence>
<dbReference type="AlphaFoldDB" id="A0A2P5K7W9"/>
<evidence type="ECO:0000313" key="1">
    <source>
        <dbReference type="EMBL" id="PPB82802.1"/>
    </source>
</evidence>